<evidence type="ECO:0000313" key="2">
    <source>
        <dbReference type="Proteomes" id="UP000828390"/>
    </source>
</evidence>
<evidence type="ECO:0000313" key="1">
    <source>
        <dbReference type="EMBL" id="KAH3799846.1"/>
    </source>
</evidence>
<organism evidence="1 2">
    <name type="scientific">Dreissena polymorpha</name>
    <name type="common">Zebra mussel</name>
    <name type="synonym">Mytilus polymorpha</name>
    <dbReference type="NCBI Taxonomy" id="45954"/>
    <lineage>
        <taxon>Eukaryota</taxon>
        <taxon>Metazoa</taxon>
        <taxon>Spiralia</taxon>
        <taxon>Lophotrochozoa</taxon>
        <taxon>Mollusca</taxon>
        <taxon>Bivalvia</taxon>
        <taxon>Autobranchia</taxon>
        <taxon>Heteroconchia</taxon>
        <taxon>Euheterodonta</taxon>
        <taxon>Imparidentia</taxon>
        <taxon>Neoheterodontei</taxon>
        <taxon>Myida</taxon>
        <taxon>Dreissenoidea</taxon>
        <taxon>Dreissenidae</taxon>
        <taxon>Dreissena</taxon>
    </lineage>
</organism>
<dbReference type="Proteomes" id="UP000828390">
    <property type="component" value="Unassembled WGS sequence"/>
</dbReference>
<reference evidence="1" key="1">
    <citation type="journal article" date="2019" name="bioRxiv">
        <title>The Genome of the Zebra Mussel, Dreissena polymorpha: A Resource for Invasive Species Research.</title>
        <authorList>
            <person name="McCartney M.A."/>
            <person name="Auch B."/>
            <person name="Kono T."/>
            <person name="Mallez S."/>
            <person name="Zhang Y."/>
            <person name="Obille A."/>
            <person name="Becker A."/>
            <person name="Abrahante J.E."/>
            <person name="Garbe J."/>
            <person name="Badalamenti J.P."/>
            <person name="Herman A."/>
            <person name="Mangelson H."/>
            <person name="Liachko I."/>
            <person name="Sullivan S."/>
            <person name="Sone E.D."/>
            <person name="Koren S."/>
            <person name="Silverstein K.A.T."/>
            <person name="Beckman K.B."/>
            <person name="Gohl D.M."/>
        </authorList>
    </citation>
    <scope>NUCLEOTIDE SEQUENCE</scope>
    <source>
        <strain evidence="1">Duluth1</strain>
        <tissue evidence="1">Whole animal</tissue>
    </source>
</reference>
<reference evidence="1" key="2">
    <citation type="submission" date="2020-11" db="EMBL/GenBank/DDBJ databases">
        <authorList>
            <person name="McCartney M.A."/>
            <person name="Auch B."/>
            <person name="Kono T."/>
            <person name="Mallez S."/>
            <person name="Becker A."/>
            <person name="Gohl D.M."/>
            <person name="Silverstein K.A.T."/>
            <person name="Koren S."/>
            <person name="Bechman K.B."/>
            <person name="Herman A."/>
            <person name="Abrahante J.E."/>
            <person name="Garbe J."/>
        </authorList>
    </citation>
    <scope>NUCLEOTIDE SEQUENCE</scope>
    <source>
        <strain evidence="1">Duluth1</strain>
        <tissue evidence="1">Whole animal</tissue>
    </source>
</reference>
<dbReference type="AlphaFoldDB" id="A0A9D4FKV3"/>
<name>A0A9D4FKV3_DREPO</name>
<accession>A0A9D4FKV3</accession>
<comment type="caution">
    <text evidence="1">The sequence shown here is derived from an EMBL/GenBank/DDBJ whole genome shotgun (WGS) entry which is preliminary data.</text>
</comment>
<protein>
    <submittedName>
        <fullName evidence="1">Uncharacterized protein</fullName>
    </submittedName>
</protein>
<gene>
    <name evidence="1" type="ORF">DPMN_153464</name>
</gene>
<keyword evidence="2" id="KW-1185">Reference proteome</keyword>
<proteinExistence type="predicted"/>
<dbReference type="EMBL" id="JAIWYP010000007">
    <property type="protein sequence ID" value="KAH3799846.1"/>
    <property type="molecule type" value="Genomic_DNA"/>
</dbReference>
<sequence>MSSTANSLLGKNVFTGNVLREGNSSQQIQQCVRGCVILEVQTAVVVKGEEILASKTKRVCINGDMFTEKDKINDAWFFNTWALLSIRSITGIIKKELEMSTD</sequence>